<accession>A0A0F9BC84</accession>
<organism evidence="1">
    <name type="scientific">marine sediment metagenome</name>
    <dbReference type="NCBI Taxonomy" id="412755"/>
    <lineage>
        <taxon>unclassified sequences</taxon>
        <taxon>metagenomes</taxon>
        <taxon>ecological metagenomes</taxon>
    </lineage>
</organism>
<comment type="caution">
    <text evidence="1">The sequence shown here is derived from an EMBL/GenBank/DDBJ whole genome shotgun (WGS) entry which is preliminary data.</text>
</comment>
<protein>
    <submittedName>
        <fullName evidence="1">Uncharacterized protein</fullName>
    </submittedName>
</protein>
<proteinExistence type="predicted"/>
<evidence type="ECO:0000313" key="1">
    <source>
        <dbReference type="EMBL" id="KKL11477.1"/>
    </source>
</evidence>
<gene>
    <name evidence="1" type="ORF">LCGC14_2545450</name>
</gene>
<name>A0A0F9BC84_9ZZZZ</name>
<dbReference type="AlphaFoldDB" id="A0A0F9BC84"/>
<sequence length="62" mass="7469">MKLMQKQSDLTAIEDQLHKSLLDVYNKLYLLCYTDPLDFEARQRLDSLEFMLGYYELTFISR</sequence>
<reference evidence="1" key="1">
    <citation type="journal article" date="2015" name="Nature">
        <title>Complex archaea that bridge the gap between prokaryotes and eukaryotes.</title>
        <authorList>
            <person name="Spang A."/>
            <person name="Saw J.H."/>
            <person name="Jorgensen S.L."/>
            <person name="Zaremba-Niedzwiedzka K."/>
            <person name="Martijn J."/>
            <person name="Lind A.E."/>
            <person name="van Eijk R."/>
            <person name="Schleper C."/>
            <person name="Guy L."/>
            <person name="Ettema T.J."/>
        </authorList>
    </citation>
    <scope>NUCLEOTIDE SEQUENCE</scope>
</reference>
<dbReference type="EMBL" id="LAZR01041640">
    <property type="protein sequence ID" value="KKL11477.1"/>
    <property type="molecule type" value="Genomic_DNA"/>
</dbReference>